<sequence length="207" mass="22361">MESDLQELEAQLQDMRPAALNDALLDRFTGAVAGTLQETEMACRPVEAATSKLQPAGLSDELTERLAGVVNQVPFPVDEKVVLFPGGSAVVEEKKAPRTKWWAAAAAVALAGGLSALMVSPPQEESKVVNHRAAPSKVTSGAFVPASFDRGVSGTDDLGVMWSDDRKPMRVVRVVYKDVVNFLNEKGEEVSVEVPRVEYLMVPERID</sequence>
<accession>A0ABW2L3V0</accession>
<organism evidence="1 2">
    <name type="scientific">Haloferula chungangensis</name>
    <dbReference type="NCBI Taxonomy" id="1048331"/>
    <lineage>
        <taxon>Bacteria</taxon>
        <taxon>Pseudomonadati</taxon>
        <taxon>Verrucomicrobiota</taxon>
        <taxon>Verrucomicrobiia</taxon>
        <taxon>Verrucomicrobiales</taxon>
        <taxon>Verrucomicrobiaceae</taxon>
        <taxon>Haloferula</taxon>
    </lineage>
</organism>
<reference evidence="2" key="1">
    <citation type="journal article" date="2019" name="Int. J. Syst. Evol. Microbiol.">
        <title>The Global Catalogue of Microorganisms (GCM) 10K type strain sequencing project: providing services to taxonomists for standard genome sequencing and annotation.</title>
        <authorList>
            <consortium name="The Broad Institute Genomics Platform"/>
            <consortium name="The Broad Institute Genome Sequencing Center for Infectious Disease"/>
            <person name="Wu L."/>
            <person name="Ma J."/>
        </authorList>
    </citation>
    <scope>NUCLEOTIDE SEQUENCE [LARGE SCALE GENOMIC DNA]</scope>
    <source>
        <strain evidence="2">CGMCC 4.1467</strain>
    </source>
</reference>
<name>A0ABW2L3V0_9BACT</name>
<evidence type="ECO:0000313" key="2">
    <source>
        <dbReference type="Proteomes" id="UP001596472"/>
    </source>
</evidence>
<evidence type="ECO:0000313" key="1">
    <source>
        <dbReference type="EMBL" id="MFC7337017.1"/>
    </source>
</evidence>
<dbReference type="Proteomes" id="UP001596472">
    <property type="component" value="Unassembled WGS sequence"/>
</dbReference>
<protein>
    <submittedName>
        <fullName evidence="1">Uncharacterized protein</fullName>
    </submittedName>
</protein>
<dbReference type="RefSeq" id="WP_379710929.1">
    <property type="nucleotide sequence ID" value="NZ_JBHTBS010000003.1"/>
</dbReference>
<gene>
    <name evidence="1" type="ORF">ACFQY0_07505</name>
</gene>
<comment type="caution">
    <text evidence="1">The sequence shown here is derived from an EMBL/GenBank/DDBJ whole genome shotgun (WGS) entry which is preliminary data.</text>
</comment>
<proteinExistence type="predicted"/>
<keyword evidence="2" id="KW-1185">Reference proteome</keyword>
<dbReference type="EMBL" id="JBHTBS010000003">
    <property type="protein sequence ID" value="MFC7337017.1"/>
    <property type="molecule type" value="Genomic_DNA"/>
</dbReference>